<reference evidence="3" key="1">
    <citation type="submission" date="2017-01" db="EMBL/GenBank/DDBJ databases">
        <authorList>
            <person name="Varghese N."/>
            <person name="Submissions S."/>
        </authorList>
    </citation>
    <scope>NUCLEOTIDE SEQUENCE [LARGE SCALE GENOMIC DNA]</scope>
    <source>
        <strain evidence="3">type strain: HArc-</strain>
    </source>
</reference>
<dbReference type="EMBL" id="FTNR01000014">
    <property type="protein sequence ID" value="SIS14760.1"/>
    <property type="molecule type" value="Genomic_DNA"/>
</dbReference>
<keyword evidence="3" id="KW-1185">Reference proteome</keyword>
<organism evidence="2 3">
    <name type="scientific">Natronorubrum thiooxidans</name>
    <dbReference type="NCBI Taxonomy" id="308853"/>
    <lineage>
        <taxon>Archaea</taxon>
        <taxon>Methanobacteriati</taxon>
        <taxon>Methanobacteriota</taxon>
        <taxon>Stenosarchaea group</taxon>
        <taxon>Halobacteria</taxon>
        <taxon>Halobacteriales</taxon>
        <taxon>Natrialbaceae</taxon>
        <taxon>Natronorubrum</taxon>
    </lineage>
</organism>
<dbReference type="OrthoDB" id="176420at2157"/>
<feature type="region of interest" description="Disordered" evidence="1">
    <location>
        <begin position="80"/>
        <end position="105"/>
    </location>
</feature>
<dbReference type="AlphaFoldDB" id="A0A1N7GQF6"/>
<evidence type="ECO:0000313" key="2">
    <source>
        <dbReference type="EMBL" id="SIS14760.1"/>
    </source>
</evidence>
<evidence type="ECO:0000256" key="1">
    <source>
        <dbReference type="SAM" id="MobiDB-lite"/>
    </source>
</evidence>
<evidence type="ECO:0000313" key="3">
    <source>
        <dbReference type="Proteomes" id="UP000185936"/>
    </source>
</evidence>
<accession>A0A1N7GQF6</accession>
<dbReference type="Proteomes" id="UP000185936">
    <property type="component" value="Unassembled WGS sequence"/>
</dbReference>
<sequence>MASDELLALEAQTTTFERQAEALEAVATELRYQNAVLCEHLEAMDELVARVSDHHVAEDEPRDRSGRALQRDVRDRLFDRDRTEDETPEFRWGSPENWQCAESKK</sequence>
<gene>
    <name evidence="2" type="ORF">SAMN05421752_11451</name>
</gene>
<dbReference type="STRING" id="308853.SAMN05421752_11451"/>
<dbReference type="RefSeq" id="WP_076610325.1">
    <property type="nucleotide sequence ID" value="NZ_FTNR01000014.1"/>
</dbReference>
<protein>
    <submittedName>
        <fullName evidence="2">Uncharacterized protein</fullName>
    </submittedName>
</protein>
<proteinExistence type="predicted"/>
<feature type="compositionally biased region" description="Basic and acidic residues" evidence="1">
    <location>
        <begin position="80"/>
        <end position="89"/>
    </location>
</feature>
<name>A0A1N7GQF6_9EURY</name>